<dbReference type="GO" id="GO:0005506">
    <property type="term" value="F:iron ion binding"/>
    <property type="evidence" value="ECO:0007669"/>
    <property type="project" value="InterPro"/>
</dbReference>
<dbReference type="FunFam" id="1.10.630.10:FF:000051">
    <property type="entry name" value="Cytochrome P450 monooxygenase (Fum15)"/>
    <property type="match status" value="1"/>
</dbReference>
<evidence type="ECO:0000256" key="2">
    <source>
        <dbReference type="ARBA" id="ARBA00022723"/>
    </source>
</evidence>
<keyword evidence="5" id="KW-0472">Membrane</keyword>
<dbReference type="EMBL" id="MU864389">
    <property type="protein sequence ID" value="KAK4188363.1"/>
    <property type="molecule type" value="Genomic_DNA"/>
</dbReference>
<evidence type="ECO:0000256" key="5">
    <source>
        <dbReference type="SAM" id="Phobius"/>
    </source>
</evidence>
<keyword evidence="2 4" id="KW-0479">Metal-binding</keyword>
<feature type="transmembrane region" description="Helical" evidence="5">
    <location>
        <begin position="36"/>
        <end position="54"/>
    </location>
</feature>
<evidence type="ECO:0000256" key="3">
    <source>
        <dbReference type="ARBA" id="ARBA00023004"/>
    </source>
</evidence>
<comment type="cofactor">
    <cofactor evidence="4">
        <name>heme</name>
        <dbReference type="ChEBI" id="CHEBI:30413"/>
    </cofactor>
</comment>
<dbReference type="PRINTS" id="PR00463">
    <property type="entry name" value="EP450I"/>
</dbReference>
<accession>A0AAN7AID3</accession>
<evidence type="ECO:0000313" key="6">
    <source>
        <dbReference type="EMBL" id="KAK4188363.1"/>
    </source>
</evidence>
<gene>
    <name evidence="6" type="ORF">QBC35DRAFT_206515</name>
</gene>
<dbReference type="InterPro" id="IPR036396">
    <property type="entry name" value="Cyt_P450_sf"/>
</dbReference>
<name>A0AAN7AID3_9PEZI</name>
<dbReference type="PRINTS" id="PR00385">
    <property type="entry name" value="P450"/>
</dbReference>
<dbReference type="AlphaFoldDB" id="A0AAN7AID3"/>
<keyword evidence="5" id="KW-1133">Transmembrane helix</keyword>
<dbReference type="SUPFAM" id="SSF48264">
    <property type="entry name" value="Cytochrome P450"/>
    <property type="match status" value="1"/>
</dbReference>
<evidence type="ECO:0000256" key="4">
    <source>
        <dbReference type="PIRSR" id="PIRSR602401-1"/>
    </source>
</evidence>
<protein>
    <submittedName>
        <fullName evidence="6">Cytochrome P450 4V2</fullName>
    </submittedName>
</protein>
<dbReference type="InterPro" id="IPR001128">
    <property type="entry name" value="Cyt_P450"/>
</dbReference>
<keyword evidence="3 4" id="KW-0408">Iron</keyword>
<evidence type="ECO:0000313" key="7">
    <source>
        <dbReference type="Proteomes" id="UP001302126"/>
    </source>
</evidence>
<reference evidence="6" key="1">
    <citation type="journal article" date="2023" name="Mol. Phylogenet. Evol.">
        <title>Genome-scale phylogeny and comparative genomics of the fungal order Sordariales.</title>
        <authorList>
            <person name="Hensen N."/>
            <person name="Bonometti L."/>
            <person name="Westerberg I."/>
            <person name="Brannstrom I.O."/>
            <person name="Guillou S."/>
            <person name="Cros-Aarteil S."/>
            <person name="Calhoun S."/>
            <person name="Haridas S."/>
            <person name="Kuo A."/>
            <person name="Mondo S."/>
            <person name="Pangilinan J."/>
            <person name="Riley R."/>
            <person name="LaButti K."/>
            <person name="Andreopoulos B."/>
            <person name="Lipzen A."/>
            <person name="Chen C."/>
            <person name="Yan M."/>
            <person name="Daum C."/>
            <person name="Ng V."/>
            <person name="Clum A."/>
            <person name="Steindorff A."/>
            <person name="Ohm R.A."/>
            <person name="Martin F."/>
            <person name="Silar P."/>
            <person name="Natvig D.O."/>
            <person name="Lalanne C."/>
            <person name="Gautier V."/>
            <person name="Ament-Velasquez S.L."/>
            <person name="Kruys A."/>
            <person name="Hutchinson M.I."/>
            <person name="Powell A.J."/>
            <person name="Barry K."/>
            <person name="Miller A.N."/>
            <person name="Grigoriev I.V."/>
            <person name="Debuchy R."/>
            <person name="Gladieux P."/>
            <person name="Hiltunen Thoren M."/>
            <person name="Johannesson H."/>
        </authorList>
    </citation>
    <scope>NUCLEOTIDE SEQUENCE</scope>
    <source>
        <strain evidence="6">PSN309</strain>
    </source>
</reference>
<dbReference type="GO" id="GO:0020037">
    <property type="term" value="F:heme binding"/>
    <property type="evidence" value="ECO:0007669"/>
    <property type="project" value="InterPro"/>
</dbReference>
<dbReference type="GO" id="GO:0004497">
    <property type="term" value="F:monooxygenase activity"/>
    <property type="evidence" value="ECO:0007669"/>
    <property type="project" value="InterPro"/>
</dbReference>
<keyword evidence="5" id="KW-0812">Transmembrane</keyword>
<dbReference type="Proteomes" id="UP001302126">
    <property type="component" value="Unassembled WGS sequence"/>
</dbReference>
<dbReference type="PANTHER" id="PTHR24305:SF227">
    <property type="entry name" value="P450, PUTATIVE (EUROFUNG)-RELATED"/>
    <property type="match status" value="1"/>
</dbReference>
<comment type="caution">
    <text evidence="6">The sequence shown here is derived from an EMBL/GenBank/DDBJ whole genome shotgun (WGS) entry which is preliminary data.</text>
</comment>
<organism evidence="6 7">
    <name type="scientific">Podospora australis</name>
    <dbReference type="NCBI Taxonomy" id="1536484"/>
    <lineage>
        <taxon>Eukaryota</taxon>
        <taxon>Fungi</taxon>
        <taxon>Dikarya</taxon>
        <taxon>Ascomycota</taxon>
        <taxon>Pezizomycotina</taxon>
        <taxon>Sordariomycetes</taxon>
        <taxon>Sordariomycetidae</taxon>
        <taxon>Sordariales</taxon>
        <taxon>Podosporaceae</taxon>
        <taxon>Podospora</taxon>
    </lineage>
</organism>
<dbReference type="GO" id="GO:0016705">
    <property type="term" value="F:oxidoreductase activity, acting on paired donors, with incorporation or reduction of molecular oxygen"/>
    <property type="evidence" value="ECO:0007669"/>
    <property type="project" value="InterPro"/>
</dbReference>
<dbReference type="PANTHER" id="PTHR24305">
    <property type="entry name" value="CYTOCHROME P450"/>
    <property type="match status" value="1"/>
</dbReference>
<keyword evidence="1 4" id="KW-0349">Heme</keyword>
<evidence type="ECO:0000256" key="1">
    <source>
        <dbReference type="ARBA" id="ARBA00022617"/>
    </source>
</evidence>
<proteinExistence type="predicted"/>
<feature type="binding site" description="axial binding residue" evidence="4">
    <location>
        <position position="491"/>
    </location>
    <ligand>
        <name>heme</name>
        <dbReference type="ChEBI" id="CHEBI:30413"/>
    </ligand>
    <ligandPart>
        <name>Fe</name>
        <dbReference type="ChEBI" id="CHEBI:18248"/>
    </ligandPart>
</feature>
<dbReference type="Pfam" id="PF00067">
    <property type="entry name" value="p450"/>
    <property type="match status" value="1"/>
</dbReference>
<keyword evidence="7" id="KW-1185">Reference proteome</keyword>
<dbReference type="InterPro" id="IPR002401">
    <property type="entry name" value="Cyt_P450_E_grp-I"/>
</dbReference>
<reference evidence="6" key="2">
    <citation type="submission" date="2023-05" db="EMBL/GenBank/DDBJ databases">
        <authorList>
            <consortium name="Lawrence Berkeley National Laboratory"/>
            <person name="Steindorff A."/>
            <person name="Hensen N."/>
            <person name="Bonometti L."/>
            <person name="Westerberg I."/>
            <person name="Brannstrom I.O."/>
            <person name="Guillou S."/>
            <person name="Cros-Aarteil S."/>
            <person name="Calhoun S."/>
            <person name="Haridas S."/>
            <person name="Kuo A."/>
            <person name="Mondo S."/>
            <person name="Pangilinan J."/>
            <person name="Riley R."/>
            <person name="Labutti K."/>
            <person name="Andreopoulos B."/>
            <person name="Lipzen A."/>
            <person name="Chen C."/>
            <person name="Yanf M."/>
            <person name="Daum C."/>
            <person name="Ng V."/>
            <person name="Clum A."/>
            <person name="Ohm R."/>
            <person name="Martin F."/>
            <person name="Silar P."/>
            <person name="Natvig D."/>
            <person name="Lalanne C."/>
            <person name="Gautier V."/>
            <person name="Ament-Velasquez S.L."/>
            <person name="Kruys A."/>
            <person name="Hutchinson M.I."/>
            <person name="Powell A.J."/>
            <person name="Barry K."/>
            <person name="Miller A.N."/>
            <person name="Grigoriev I.V."/>
            <person name="Debuchy R."/>
            <person name="Gladieux P."/>
            <person name="Thoren M.H."/>
            <person name="Johannesson H."/>
        </authorList>
    </citation>
    <scope>NUCLEOTIDE SEQUENCE</scope>
    <source>
        <strain evidence="6">PSN309</strain>
    </source>
</reference>
<dbReference type="InterPro" id="IPR050121">
    <property type="entry name" value="Cytochrome_P450_monoxygenase"/>
</dbReference>
<dbReference type="CDD" id="cd11069">
    <property type="entry name" value="CYP_FUM15-like"/>
    <property type="match status" value="1"/>
</dbReference>
<sequence>MGLPYRSISAICALGTYLSASGRISTWPQAGPLRSFFLLWAVQLGVWVIWRVLFYPKFFSPLRGLPGPSDNSWYNGQFKKIVESPSGAPMIEWMDSIPNAGLIRYLGPLNQERLLPTSPKALVEVLNTKNYEFQKPSSLRHTIGRILGIGLLLAEGEEHKVQRKKLAPAFSVAHLKGLYPVFWNMAREGVEAMTAHIKSETTGPKDKPMAVIEVGNWASRTTLDIIGVTGLGRGFGAIKNPENKLNQTYQSLFKPNRQAQILNILGLFLPPRLLNLLPVKRNEDIHGAARLIRGTCADLIQEKRERQARNEPLDLDILSAALDSKLFNDEDLIDQLMTFLAAGHETTASAMTWAAYLLAKHPDVQTRLRAEIRERLPSISGASSVSSADIDHMPYLNAVCNEILRYFPPAPLTLRHAVRDTTIQGQFVPKGTQVMIVPWAINRSATLWGPDALEFRPERWLPKFEGDKAAALGGAVHNYAFMSFLHGPRSCIGQGFAKAEFAILLASWVGRFQMELHNKEEMDEKKVEIKGGITVRPAKGMHIEMTVLEGW</sequence>
<dbReference type="Gene3D" id="1.10.630.10">
    <property type="entry name" value="Cytochrome P450"/>
    <property type="match status" value="1"/>
</dbReference>